<sequence length="118" mass="14097">LLSKYCRPDSLSKHWTKQGGLNPIGKPALTYLFCYKILIIIRNLKCIMLPKCYNRFSYVEVKILMILIPELMLNFIFVWSLDQIMTFWERGDFWKLFRRCNAGRNSTNENCRHTVLNE</sequence>
<dbReference type="Ensembl" id="ENSPCLT00000011469.1">
    <property type="protein sequence ID" value="ENSPCLP00000008411.1"/>
    <property type="gene ID" value="ENSPCLG00000006992.1"/>
</dbReference>
<protein>
    <submittedName>
        <fullName evidence="2">Uncharacterized protein</fullName>
    </submittedName>
</protein>
<reference evidence="2" key="2">
    <citation type="submission" date="2025-09" db="UniProtKB">
        <authorList>
            <consortium name="Ensembl"/>
        </authorList>
    </citation>
    <scope>IDENTIFICATION</scope>
</reference>
<keyword evidence="1" id="KW-0812">Transmembrane</keyword>
<proteinExistence type="predicted"/>
<evidence type="ECO:0000256" key="1">
    <source>
        <dbReference type="SAM" id="Phobius"/>
    </source>
</evidence>
<keyword evidence="1" id="KW-1133">Transmembrane helix</keyword>
<evidence type="ECO:0000313" key="2">
    <source>
        <dbReference type="Ensembl" id="ENSPCLP00000008411.1"/>
    </source>
</evidence>
<reference evidence="2" key="1">
    <citation type="submission" date="2025-08" db="UniProtKB">
        <authorList>
            <consortium name="Ensembl"/>
        </authorList>
    </citation>
    <scope>IDENTIFICATION</scope>
</reference>
<evidence type="ECO:0000313" key="3">
    <source>
        <dbReference type="Proteomes" id="UP000472261"/>
    </source>
</evidence>
<keyword evidence="3" id="KW-1185">Reference proteome</keyword>
<feature type="transmembrane region" description="Helical" evidence="1">
    <location>
        <begin position="61"/>
        <end position="81"/>
    </location>
</feature>
<feature type="transmembrane region" description="Helical" evidence="1">
    <location>
        <begin position="28"/>
        <end position="49"/>
    </location>
</feature>
<name>A0A669Q360_PHACC</name>
<accession>A0A669Q360</accession>
<organism evidence="2 3">
    <name type="scientific">Phasianus colchicus</name>
    <name type="common">Common pheasant</name>
    <dbReference type="NCBI Taxonomy" id="9054"/>
    <lineage>
        <taxon>Eukaryota</taxon>
        <taxon>Metazoa</taxon>
        <taxon>Chordata</taxon>
        <taxon>Craniata</taxon>
        <taxon>Vertebrata</taxon>
        <taxon>Euteleostomi</taxon>
        <taxon>Archelosauria</taxon>
        <taxon>Archosauria</taxon>
        <taxon>Dinosauria</taxon>
        <taxon>Saurischia</taxon>
        <taxon>Theropoda</taxon>
        <taxon>Coelurosauria</taxon>
        <taxon>Aves</taxon>
        <taxon>Neognathae</taxon>
        <taxon>Galloanserae</taxon>
        <taxon>Galliformes</taxon>
        <taxon>Phasianidae</taxon>
        <taxon>Phasianinae</taxon>
        <taxon>Phasianus</taxon>
    </lineage>
</organism>
<dbReference type="Proteomes" id="UP000472261">
    <property type="component" value="Unplaced"/>
</dbReference>
<dbReference type="AlphaFoldDB" id="A0A669Q360"/>
<keyword evidence="1" id="KW-0472">Membrane</keyword>